<keyword evidence="2" id="KW-1185">Reference proteome</keyword>
<dbReference type="EMBL" id="CP084506">
    <property type="protein sequence ID" value="UCP99437.1"/>
    <property type="molecule type" value="Genomic_DNA"/>
</dbReference>
<name>A0AC61TFE2_EDWTA</name>
<gene>
    <name evidence="1" type="ORF">DCL27_12300</name>
</gene>
<accession>A0AC61TFE2</accession>
<organism evidence="1 2">
    <name type="scientific">Edwardsiella tarda ATCC 15947 = NBRC 105688</name>
    <dbReference type="NCBI Taxonomy" id="667121"/>
    <lineage>
        <taxon>Bacteria</taxon>
        <taxon>Pseudomonadati</taxon>
        <taxon>Pseudomonadota</taxon>
        <taxon>Gammaproteobacteria</taxon>
        <taxon>Enterobacterales</taxon>
        <taxon>Hafniaceae</taxon>
        <taxon>Edwardsiella</taxon>
    </lineage>
</organism>
<evidence type="ECO:0000313" key="1">
    <source>
        <dbReference type="EMBL" id="UCP99437.1"/>
    </source>
</evidence>
<reference evidence="1" key="1">
    <citation type="submission" date="2021-09" db="EMBL/GenBank/DDBJ databases">
        <title>Comparative genomics of Edwardsiella genus reveals species-based diversity.</title>
        <authorList>
            <person name="Tekedar H.C."/>
            <person name="Kumru S."/>
            <person name="Waldbieser G.C."/>
            <person name="Reichley S.R."/>
            <person name="Lawrence M.L."/>
            <person name="Griffin M.J."/>
        </authorList>
    </citation>
    <scope>NUCLEOTIDE SEQUENCE</scope>
    <source>
        <strain evidence="1">ATCC 15947</strain>
    </source>
</reference>
<sequence>MKQKAKPLHIISDHDVADCGGGKVMDVNVGGITGGTCIHCFYFYVIKQFVK</sequence>
<dbReference type="Proteomes" id="UP000245918">
    <property type="component" value="Chromosome"/>
</dbReference>
<evidence type="ECO:0000313" key="2">
    <source>
        <dbReference type="Proteomes" id="UP000245918"/>
    </source>
</evidence>
<proteinExistence type="predicted"/>
<protein>
    <submittedName>
        <fullName evidence="1">Uncharacterized protein</fullName>
    </submittedName>
</protein>